<dbReference type="EMBL" id="CP119311">
    <property type="protein sequence ID" value="WEK36538.1"/>
    <property type="molecule type" value="Genomic_DNA"/>
</dbReference>
<dbReference type="CDD" id="cd08946">
    <property type="entry name" value="SDR_e"/>
    <property type="match status" value="1"/>
</dbReference>
<dbReference type="InterPro" id="IPR001509">
    <property type="entry name" value="Epimerase_deHydtase"/>
</dbReference>
<proteinExistence type="inferred from homology"/>
<dbReference type="PANTHER" id="PTHR43000">
    <property type="entry name" value="DTDP-D-GLUCOSE 4,6-DEHYDRATASE-RELATED"/>
    <property type="match status" value="1"/>
</dbReference>
<evidence type="ECO:0000256" key="1">
    <source>
        <dbReference type="ARBA" id="ARBA00007637"/>
    </source>
</evidence>
<protein>
    <submittedName>
        <fullName evidence="3">SDR family oxidoreductase</fullName>
    </submittedName>
</protein>
<evidence type="ECO:0000313" key="4">
    <source>
        <dbReference type="Proteomes" id="UP001220610"/>
    </source>
</evidence>
<dbReference type="SUPFAM" id="SSF51735">
    <property type="entry name" value="NAD(P)-binding Rossmann-fold domains"/>
    <property type="match status" value="1"/>
</dbReference>
<evidence type="ECO:0000313" key="3">
    <source>
        <dbReference type="EMBL" id="WEK36538.1"/>
    </source>
</evidence>
<name>A0AAJ5WVW5_9BACT</name>
<evidence type="ECO:0000259" key="2">
    <source>
        <dbReference type="Pfam" id="PF01370"/>
    </source>
</evidence>
<dbReference type="Gene3D" id="3.40.50.720">
    <property type="entry name" value="NAD(P)-binding Rossmann-like Domain"/>
    <property type="match status" value="1"/>
</dbReference>
<dbReference type="InterPro" id="IPR036291">
    <property type="entry name" value="NAD(P)-bd_dom_sf"/>
</dbReference>
<dbReference type="AlphaFoldDB" id="A0AAJ5WVW5"/>
<sequence length="298" mass="34060">MNHILVIGSEGFIGHHLVKFYLKNNWQVSGIDRIDNPSADYHYIKLLSGIDFVDLFINNNFTYVINAAGSGNVGFSVEHPISDFEANCFETARILEALRLSRKESRYLHISSAAVYGNPDKLPIAEQDKLHPLSPYGWHKMMSEMLCREYYELYNIRSCIIRPFSVYGPGLRKQLFWDLYHRTSGKTAIELFGTGDESRDFIYIDDLVQIIHLLITNSPMTAEAYNAANGVEIRIREAVSEFIRFFDPVPTANFNGKGKKGDPLNWRADIQSISALGYQQKVTFEEGIERTFNWINGL</sequence>
<feature type="domain" description="NAD-dependent epimerase/dehydratase" evidence="2">
    <location>
        <begin position="4"/>
        <end position="227"/>
    </location>
</feature>
<dbReference type="Pfam" id="PF01370">
    <property type="entry name" value="Epimerase"/>
    <property type="match status" value="1"/>
</dbReference>
<comment type="similarity">
    <text evidence="1">Belongs to the NAD(P)-dependent epimerase/dehydratase family.</text>
</comment>
<accession>A0AAJ5WVW5</accession>
<organism evidence="3 4">
    <name type="scientific">Candidatus Pseudobacter hemicellulosilyticus</name>
    <dbReference type="NCBI Taxonomy" id="3121375"/>
    <lineage>
        <taxon>Bacteria</taxon>
        <taxon>Pseudomonadati</taxon>
        <taxon>Bacteroidota</taxon>
        <taxon>Chitinophagia</taxon>
        <taxon>Chitinophagales</taxon>
        <taxon>Chitinophagaceae</taxon>
        <taxon>Pseudobacter</taxon>
    </lineage>
</organism>
<reference evidence="3" key="1">
    <citation type="submission" date="2023-03" db="EMBL/GenBank/DDBJ databases">
        <title>Andean soil-derived lignocellulolytic bacterial consortium as a source of novel taxa and putative plastic-active enzymes.</title>
        <authorList>
            <person name="Diaz-Garcia L."/>
            <person name="Chuvochina M."/>
            <person name="Feuerriegel G."/>
            <person name="Bunk B."/>
            <person name="Sproer C."/>
            <person name="Streit W.R."/>
            <person name="Rodriguez L.M."/>
            <person name="Overmann J."/>
            <person name="Jimenez D.J."/>
        </authorList>
    </citation>
    <scope>NUCLEOTIDE SEQUENCE</scope>
    <source>
        <strain evidence="3">MAG 7</strain>
    </source>
</reference>
<gene>
    <name evidence="3" type="ORF">P0Y53_03415</name>
</gene>
<dbReference type="Proteomes" id="UP001220610">
    <property type="component" value="Chromosome"/>
</dbReference>